<keyword evidence="1" id="KW-0597">Phosphoprotein</keyword>
<evidence type="ECO:0000313" key="4">
    <source>
        <dbReference type="Proteomes" id="UP001231915"/>
    </source>
</evidence>
<evidence type="ECO:0000259" key="2">
    <source>
        <dbReference type="PROSITE" id="PS50110"/>
    </source>
</evidence>
<dbReference type="PANTHER" id="PTHR44520">
    <property type="entry name" value="RESPONSE REGULATOR RCP1-RELATED"/>
    <property type="match status" value="1"/>
</dbReference>
<dbReference type="InterPro" id="IPR001789">
    <property type="entry name" value="Sig_transdc_resp-reg_receiver"/>
</dbReference>
<comment type="caution">
    <text evidence="3">The sequence shown here is derived from an EMBL/GenBank/DDBJ whole genome shotgun (WGS) entry which is preliminary data.</text>
</comment>
<dbReference type="Proteomes" id="UP001231915">
    <property type="component" value="Unassembled WGS sequence"/>
</dbReference>
<reference evidence="3 4" key="1">
    <citation type="submission" date="2023-05" db="EMBL/GenBank/DDBJ databases">
        <title>Pseudoalteromonas ardens sp. nov., Pseudoalteromonas obscura sp. nov., and Pseudoalteromonas umbrosa sp. nov., isolated from the coral Montipora capitata.</title>
        <authorList>
            <person name="Thomas E.M."/>
            <person name="Smith E.M."/>
            <person name="Papke E."/>
            <person name="Shlafstein M.D."/>
            <person name="Oline D.K."/>
            <person name="Videau P."/>
            <person name="Saw J.H."/>
            <person name="Strangman W.K."/>
            <person name="Ushijima B."/>
        </authorList>
    </citation>
    <scope>NUCLEOTIDE SEQUENCE [LARGE SCALE GENOMIC DNA]</scope>
    <source>
        <strain evidence="3 4">P94</strain>
    </source>
</reference>
<feature type="modified residue" description="4-aspartylphosphate" evidence="1">
    <location>
        <position position="68"/>
    </location>
</feature>
<dbReference type="InterPro" id="IPR011006">
    <property type="entry name" value="CheY-like_superfamily"/>
</dbReference>
<accession>A0ABT7EKI5</accession>
<dbReference type="Gene3D" id="3.40.50.2300">
    <property type="match status" value="1"/>
</dbReference>
<gene>
    <name evidence="3" type="ORF">QNM18_10790</name>
</gene>
<protein>
    <submittedName>
        <fullName evidence="3">Response regulator</fullName>
    </submittedName>
</protein>
<dbReference type="PROSITE" id="PS50110">
    <property type="entry name" value="RESPONSE_REGULATORY"/>
    <property type="match status" value="1"/>
</dbReference>
<feature type="domain" description="Response regulatory" evidence="2">
    <location>
        <begin position="5"/>
        <end position="139"/>
    </location>
</feature>
<dbReference type="RefSeq" id="WP_284137199.1">
    <property type="nucleotide sequence ID" value="NZ_JASJUT010000003.1"/>
</dbReference>
<evidence type="ECO:0000256" key="1">
    <source>
        <dbReference type="PROSITE-ProRule" id="PRU00169"/>
    </source>
</evidence>
<dbReference type="InterPro" id="IPR052893">
    <property type="entry name" value="TCS_response_regulator"/>
</dbReference>
<dbReference type="SMART" id="SM00448">
    <property type="entry name" value="REC"/>
    <property type="match status" value="1"/>
</dbReference>
<evidence type="ECO:0000313" key="3">
    <source>
        <dbReference type="EMBL" id="MDK2595532.1"/>
    </source>
</evidence>
<dbReference type="PANTHER" id="PTHR44520:SF2">
    <property type="entry name" value="RESPONSE REGULATOR RCP1"/>
    <property type="match status" value="1"/>
</dbReference>
<keyword evidence="4" id="KW-1185">Reference proteome</keyword>
<sequence>MTPFSILIVDDNEDDRYILKRQLRDSKLPISKVFEACDGVNAVDFFEDSKQHAAMSDEVYPPKFIFLDINMPLMGGFEFLRVFEGVVKKLSLDSIIIVMFSSSEREQDRKMALSHSQVKGYFIKGAYGVECLTEQLTLMADSNS</sequence>
<dbReference type="EMBL" id="JASJUT010000003">
    <property type="protein sequence ID" value="MDK2595532.1"/>
    <property type="molecule type" value="Genomic_DNA"/>
</dbReference>
<dbReference type="SUPFAM" id="SSF52172">
    <property type="entry name" value="CheY-like"/>
    <property type="match status" value="1"/>
</dbReference>
<organism evidence="3 4">
    <name type="scientific">Pseudoalteromonas obscura</name>
    <dbReference type="NCBI Taxonomy" id="3048491"/>
    <lineage>
        <taxon>Bacteria</taxon>
        <taxon>Pseudomonadati</taxon>
        <taxon>Pseudomonadota</taxon>
        <taxon>Gammaproteobacteria</taxon>
        <taxon>Alteromonadales</taxon>
        <taxon>Pseudoalteromonadaceae</taxon>
        <taxon>Pseudoalteromonas</taxon>
    </lineage>
</organism>
<dbReference type="Pfam" id="PF00072">
    <property type="entry name" value="Response_reg"/>
    <property type="match status" value="1"/>
</dbReference>
<proteinExistence type="predicted"/>
<name>A0ABT7EKI5_9GAMM</name>